<dbReference type="PANTHER" id="PTHR24185">
    <property type="entry name" value="CALCIUM-INDEPENDENT PHOSPHOLIPASE A2-GAMMA"/>
    <property type="match status" value="1"/>
</dbReference>
<dbReference type="InterPro" id="IPR016035">
    <property type="entry name" value="Acyl_Trfase/lysoPLipase"/>
</dbReference>
<feature type="short sequence motif" description="DGA/G" evidence="4">
    <location>
        <begin position="377"/>
        <end position="379"/>
    </location>
</feature>
<keyword evidence="1 4" id="KW-0378">Hydrolase</keyword>
<dbReference type="PANTHER" id="PTHR24185:SF1">
    <property type="entry name" value="CALCIUM-INDEPENDENT PHOSPHOLIPASE A2-GAMMA"/>
    <property type="match status" value="1"/>
</dbReference>
<keyword evidence="2 4" id="KW-0442">Lipid degradation</keyword>
<proteinExistence type="predicted"/>
<feature type="active site" description="Proton acceptor" evidence="4">
    <location>
        <position position="377"/>
    </location>
</feature>
<keyword evidence="3 4" id="KW-0443">Lipid metabolism</keyword>
<gene>
    <name evidence="6" type="ORF">RUM44_011307</name>
</gene>
<dbReference type="Gene3D" id="3.40.1090.10">
    <property type="entry name" value="Cytosolic phospholipase A2 catalytic domain"/>
    <property type="match status" value="1"/>
</dbReference>
<dbReference type="EMBL" id="JAWJWF010000046">
    <property type="protein sequence ID" value="KAK6624448.1"/>
    <property type="molecule type" value="Genomic_DNA"/>
</dbReference>
<feature type="short sequence motif" description="GXGXXG" evidence="4">
    <location>
        <begin position="200"/>
        <end position="205"/>
    </location>
</feature>
<dbReference type="SUPFAM" id="SSF52151">
    <property type="entry name" value="FabD/lysophospholipase-like"/>
    <property type="match status" value="1"/>
</dbReference>
<dbReference type="CDD" id="cd07211">
    <property type="entry name" value="Pat_PNPLA8"/>
    <property type="match status" value="1"/>
</dbReference>
<comment type="caution">
    <text evidence="6">The sequence shown here is derived from an EMBL/GenBank/DDBJ whole genome shotgun (WGS) entry which is preliminary data.</text>
</comment>
<organism evidence="6 7">
    <name type="scientific">Polyplax serrata</name>
    <name type="common">Common mouse louse</name>
    <dbReference type="NCBI Taxonomy" id="468196"/>
    <lineage>
        <taxon>Eukaryota</taxon>
        <taxon>Metazoa</taxon>
        <taxon>Ecdysozoa</taxon>
        <taxon>Arthropoda</taxon>
        <taxon>Hexapoda</taxon>
        <taxon>Insecta</taxon>
        <taxon>Pterygota</taxon>
        <taxon>Neoptera</taxon>
        <taxon>Paraneoptera</taxon>
        <taxon>Psocodea</taxon>
        <taxon>Troctomorpha</taxon>
        <taxon>Phthiraptera</taxon>
        <taxon>Anoplura</taxon>
        <taxon>Polyplacidae</taxon>
        <taxon>Polyplax</taxon>
    </lineage>
</organism>
<accession>A0ABR1ARE5</accession>
<dbReference type="Pfam" id="PF01734">
    <property type="entry name" value="Patatin"/>
    <property type="match status" value="1"/>
</dbReference>
<reference evidence="6 7" key="1">
    <citation type="submission" date="2023-09" db="EMBL/GenBank/DDBJ databases">
        <title>Genomes of two closely related lineages of the louse Polyplax serrata with different host specificities.</title>
        <authorList>
            <person name="Martinu J."/>
            <person name="Tarabai H."/>
            <person name="Stefka J."/>
            <person name="Hypsa V."/>
        </authorList>
    </citation>
    <scope>NUCLEOTIDE SEQUENCE [LARGE SCALE GENOMIC DNA]</scope>
    <source>
        <strain evidence="6">98ZLc_SE</strain>
    </source>
</reference>
<evidence type="ECO:0000256" key="2">
    <source>
        <dbReference type="ARBA" id="ARBA00022963"/>
    </source>
</evidence>
<dbReference type="InterPro" id="IPR002641">
    <property type="entry name" value="PNPLA_dom"/>
</dbReference>
<evidence type="ECO:0000313" key="6">
    <source>
        <dbReference type="EMBL" id="KAK6624448.1"/>
    </source>
</evidence>
<dbReference type="Proteomes" id="UP001359485">
    <property type="component" value="Unassembled WGS sequence"/>
</dbReference>
<sequence length="535" mass="60277">MSVNQWKMMNYLRDHLAKTVSDKTAAISSLNKEWMGAVKKLPVVAGNIAADIEDSTKKISLTFQKSISNSEIPKSFSDLKLKLTQKPGVTSDDKSTWKTKKNIVSNQSITAMTDCLLNSITNAESDDSRNERLEGLIEHFNTYPDAIGPAIKNGAISKLLKIRNRIENTTTKQIISEALATLGYLNPLPGQGIRILAIDGGGIRGLLVTEMLAKLEELTGKKINELFDYICGVSTGSVIACAVGARGKSIEEISALYRDLSNRIFTQNVFFGARSLVWNHGYYDTALWEELLKEHVGEMSLISTSRNQPYPKIGMISTVTSHNQIVPYIFRNYELPYRVKSKYLGSYKHKLWEAIRASAAAPTYFEEFHLGEYLHQDGGVLVNNPTAVAVHEAKQLWPDSPIQCVVSFGTGRLEPVRLESSDSKKVVTKQTSWKEKFYNILVSATDTEAVHMILNDLLPPSVYFRFNPFLTELLSMDECQPEKLDLLKKDALMYIRRNEEKFQDAAAALLLQRTLYQKMNDWVNEKCVEYSNRYN</sequence>
<evidence type="ECO:0000259" key="5">
    <source>
        <dbReference type="PROSITE" id="PS51635"/>
    </source>
</evidence>
<feature type="domain" description="PNPLA" evidence="5">
    <location>
        <begin position="196"/>
        <end position="390"/>
    </location>
</feature>
<evidence type="ECO:0000256" key="4">
    <source>
        <dbReference type="PROSITE-ProRule" id="PRU01161"/>
    </source>
</evidence>
<evidence type="ECO:0000256" key="3">
    <source>
        <dbReference type="ARBA" id="ARBA00023098"/>
    </source>
</evidence>
<evidence type="ECO:0000256" key="1">
    <source>
        <dbReference type="ARBA" id="ARBA00022801"/>
    </source>
</evidence>
<keyword evidence="7" id="KW-1185">Reference proteome</keyword>
<feature type="short sequence motif" description="GXSXG" evidence="4">
    <location>
        <begin position="232"/>
        <end position="236"/>
    </location>
</feature>
<evidence type="ECO:0000313" key="7">
    <source>
        <dbReference type="Proteomes" id="UP001359485"/>
    </source>
</evidence>
<name>A0ABR1ARE5_POLSC</name>
<feature type="active site" description="Nucleophile" evidence="4">
    <location>
        <position position="234"/>
    </location>
</feature>
<dbReference type="PROSITE" id="PS51635">
    <property type="entry name" value="PNPLA"/>
    <property type="match status" value="1"/>
</dbReference>
<protein>
    <recommendedName>
        <fullName evidence="5">PNPLA domain-containing protein</fullName>
    </recommendedName>
</protein>
<dbReference type="InterPro" id="IPR045217">
    <property type="entry name" value="PNPLA8-like"/>
</dbReference>